<keyword evidence="2" id="KW-0238">DNA-binding</keyword>
<accession>A0A1D8TUL5</accession>
<dbReference type="Proteomes" id="UP000177870">
    <property type="component" value="Chromosome"/>
</dbReference>
<dbReference type="RefSeq" id="WP_070393760.1">
    <property type="nucleotide sequence ID" value="NZ_CP017599.1"/>
</dbReference>
<sequence>MAAQQITTIGTTQAAYLLGICVQRVRQLLKSGRIKGAQKVGRFWQIPLFNGMPKVIPGKRGPKGTWKKVAQKVATYIHVNQHIIKENRKYDTYKPVLTVKQGNRNTYGHYVEIKGPSRLVYQPNCPKHCGATVWLEVDPTVEILTKVFG</sequence>
<dbReference type="EMBL" id="CP017599">
    <property type="protein sequence ID" value="AOX01317.1"/>
    <property type="molecule type" value="Genomic_DNA"/>
</dbReference>
<dbReference type="Pfam" id="PF12728">
    <property type="entry name" value="HTH_17"/>
    <property type="match status" value="1"/>
</dbReference>
<reference evidence="3" key="1">
    <citation type="submission" date="2016-10" db="EMBL/GenBank/DDBJ databases">
        <title>Comparative genomics uncovers the prolific and rare metabolic potential of the cyanobacterial genus Moorea.</title>
        <authorList>
            <person name="Leao T."/>
            <person name="Castelao G."/>
            <person name="Korobeynikov A."/>
            <person name="Monroe E.A."/>
            <person name="Podell S."/>
            <person name="Glukhov E."/>
            <person name="Allen E."/>
            <person name="Gerwick W.H."/>
            <person name="Gerwick L."/>
        </authorList>
    </citation>
    <scope>NUCLEOTIDE SEQUENCE [LARGE SCALE GENOMIC DNA]</scope>
    <source>
        <strain evidence="3">PAL-8-15-08-1</strain>
    </source>
</reference>
<gene>
    <name evidence="2" type="ORF">BJP34_19415</name>
</gene>
<protein>
    <submittedName>
        <fullName evidence="2">DNA-binding protein</fullName>
    </submittedName>
</protein>
<evidence type="ECO:0000259" key="1">
    <source>
        <dbReference type="Pfam" id="PF12728"/>
    </source>
</evidence>
<dbReference type="GO" id="GO:0003677">
    <property type="term" value="F:DNA binding"/>
    <property type="evidence" value="ECO:0007669"/>
    <property type="project" value="UniProtKB-KW"/>
</dbReference>
<evidence type="ECO:0000313" key="3">
    <source>
        <dbReference type="Proteomes" id="UP000177870"/>
    </source>
</evidence>
<evidence type="ECO:0000313" key="2">
    <source>
        <dbReference type="EMBL" id="AOX01317.1"/>
    </source>
</evidence>
<dbReference type="OrthoDB" id="517841at2"/>
<dbReference type="KEGG" id="mpro:BJP34_19415"/>
<feature type="domain" description="Helix-turn-helix" evidence="1">
    <location>
        <begin position="11"/>
        <end position="47"/>
    </location>
</feature>
<dbReference type="AlphaFoldDB" id="A0A1D8TUL5"/>
<organism evidence="2 3">
    <name type="scientific">Moorena producens PAL-8-15-08-1</name>
    <dbReference type="NCBI Taxonomy" id="1458985"/>
    <lineage>
        <taxon>Bacteria</taxon>
        <taxon>Bacillati</taxon>
        <taxon>Cyanobacteriota</taxon>
        <taxon>Cyanophyceae</taxon>
        <taxon>Coleofasciculales</taxon>
        <taxon>Coleofasciculaceae</taxon>
        <taxon>Moorena</taxon>
    </lineage>
</organism>
<dbReference type="InterPro" id="IPR041657">
    <property type="entry name" value="HTH_17"/>
</dbReference>
<proteinExistence type="predicted"/>
<name>A0A1D8TUL5_9CYAN</name>